<dbReference type="InterPro" id="IPR001387">
    <property type="entry name" value="Cro/C1-type_HTH"/>
</dbReference>
<dbReference type="AlphaFoldDB" id="A0A4Q7ZEI5"/>
<dbReference type="InterPro" id="IPR010982">
    <property type="entry name" value="Lambda_DNA-bd_dom_sf"/>
</dbReference>
<dbReference type="RefSeq" id="WP_165449351.1">
    <property type="nucleotide sequence ID" value="NZ_SHKY01000001.1"/>
</dbReference>
<accession>A0A4Q7ZEI5</accession>
<feature type="domain" description="HTH cro/C1-type" evidence="1">
    <location>
        <begin position="12"/>
        <end position="65"/>
    </location>
</feature>
<dbReference type="SUPFAM" id="SSF47413">
    <property type="entry name" value="lambda repressor-like DNA-binding domains"/>
    <property type="match status" value="1"/>
</dbReference>
<dbReference type="Pfam" id="PF13560">
    <property type="entry name" value="HTH_31"/>
    <property type="match status" value="1"/>
</dbReference>
<dbReference type="GO" id="GO:0003677">
    <property type="term" value="F:DNA binding"/>
    <property type="evidence" value="ECO:0007669"/>
    <property type="project" value="InterPro"/>
</dbReference>
<dbReference type="CDD" id="cd00093">
    <property type="entry name" value="HTH_XRE"/>
    <property type="match status" value="1"/>
</dbReference>
<gene>
    <name evidence="2" type="ORF">EV385_0202</name>
</gene>
<evidence type="ECO:0000259" key="1">
    <source>
        <dbReference type="PROSITE" id="PS50943"/>
    </source>
</evidence>
<name>A0A4Q7ZEI5_9ACTN</name>
<dbReference type="SUPFAM" id="SSF48452">
    <property type="entry name" value="TPR-like"/>
    <property type="match status" value="1"/>
</dbReference>
<dbReference type="Proteomes" id="UP000292564">
    <property type="component" value="Unassembled WGS sequence"/>
</dbReference>
<dbReference type="PROSITE" id="PS50943">
    <property type="entry name" value="HTH_CROC1"/>
    <property type="match status" value="1"/>
</dbReference>
<proteinExistence type="predicted"/>
<dbReference type="SMART" id="SM00530">
    <property type="entry name" value="HTH_XRE"/>
    <property type="match status" value="1"/>
</dbReference>
<dbReference type="EMBL" id="SHKY01000001">
    <property type="protein sequence ID" value="RZU48485.1"/>
    <property type="molecule type" value="Genomic_DNA"/>
</dbReference>
<comment type="caution">
    <text evidence="2">The sequence shown here is derived from an EMBL/GenBank/DDBJ whole genome shotgun (WGS) entry which is preliminary data.</text>
</comment>
<sequence length="392" mass="42411">MTSEPTSFGLRLRQFRQRRGLSVRQLAALSRYGKSYVHDLETGRRVPNPAVARRLDEALDAGGGLVHLAAPHTEPALVHALTLPVAASPADQPMTDEHVQQLHETVKHLVALDTLHGSESLYATAVRAFRNAHRRLATAGAEQAARSDLQVVIAEVGEVAAWLAYDSEHQDISRQIANEAMLIARMAGDSSMQRFLLSHLSMQATYLERGSEALDLANRVIAERPRSRRVVGMMRVRRARALGQLGDGTRALAELQRASGELAGGVGPNDPAWSWWLHSAELAVHEARIRSAAGDGRGSVAASERSVRELPAGQGRDQALYRAWLVSDLVDVGAWRDAGEVAEQLIARSAVAGSARVPRILRRAERRAGRAGAPMWLVDAVREAGEASAPAA</sequence>
<reference evidence="2 3" key="1">
    <citation type="submission" date="2019-02" db="EMBL/GenBank/DDBJ databases">
        <title>Sequencing the genomes of 1000 actinobacteria strains.</title>
        <authorList>
            <person name="Klenk H.-P."/>
        </authorList>
    </citation>
    <scope>NUCLEOTIDE SEQUENCE [LARGE SCALE GENOMIC DNA]</scope>
    <source>
        <strain evidence="2 3">DSM 45162</strain>
    </source>
</reference>
<evidence type="ECO:0000313" key="3">
    <source>
        <dbReference type="Proteomes" id="UP000292564"/>
    </source>
</evidence>
<protein>
    <submittedName>
        <fullName evidence="2">Helix-turn-helix protein</fullName>
    </submittedName>
</protein>
<evidence type="ECO:0000313" key="2">
    <source>
        <dbReference type="EMBL" id="RZU48485.1"/>
    </source>
</evidence>
<dbReference type="Gene3D" id="1.10.260.40">
    <property type="entry name" value="lambda repressor-like DNA-binding domains"/>
    <property type="match status" value="1"/>
</dbReference>
<organism evidence="2 3">
    <name type="scientific">Krasilnikovia cinnamomea</name>
    <dbReference type="NCBI Taxonomy" id="349313"/>
    <lineage>
        <taxon>Bacteria</taxon>
        <taxon>Bacillati</taxon>
        <taxon>Actinomycetota</taxon>
        <taxon>Actinomycetes</taxon>
        <taxon>Micromonosporales</taxon>
        <taxon>Micromonosporaceae</taxon>
        <taxon>Krasilnikovia</taxon>
    </lineage>
</organism>
<dbReference type="InterPro" id="IPR011990">
    <property type="entry name" value="TPR-like_helical_dom_sf"/>
</dbReference>
<keyword evidence="3" id="KW-1185">Reference proteome</keyword>